<protein>
    <submittedName>
        <fullName evidence="2">Uncharacterized protein</fullName>
    </submittedName>
</protein>
<keyword evidence="1" id="KW-1133">Transmembrane helix</keyword>
<dbReference type="Proteomes" id="UP000177697">
    <property type="component" value="Unassembled WGS sequence"/>
</dbReference>
<evidence type="ECO:0000313" key="3">
    <source>
        <dbReference type="Proteomes" id="UP000177697"/>
    </source>
</evidence>
<dbReference type="EMBL" id="MHWW01000009">
    <property type="protein sequence ID" value="OHB15395.1"/>
    <property type="molecule type" value="Genomic_DNA"/>
</dbReference>
<keyword evidence="1" id="KW-0812">Transmembrane</keyword>
<comment type="caution">
    <text evidence="2">The sequence shown here is derived from an EMBL/GenBank/DDBJ whole genome shotgun (WGS) entry which is preliminary data.</text>
</comment>
<dbReference type="Pfam" id="PF18895">
    <property type="entry name" value="T4SS_pilin"/>
    <property type="match status" value="1"/>
</dbReference>
<feature type="transmembrane region" description="Helical" evidence="1">
    <location>
        <begin position="7"/>
        <end position="34"/>
    </location>
</feature>
<feature type="transmembrane region" description="Helical" evidence="1">
    <location>
        <begin position="54"/>
        <end position="75"/>
    </location>
</feature>
<organism evidence="2 3">
    <name type="scientific">Candidatus Zambryskibacteria bacterium RIFOXYC1_FULL_39_10</name>
    <dbReference type="NCBI Taxonomy" id="1802779"/>
    <lineage>
        <taxon>Bacteria</taxon>
        <taxon>Candidatus Zambryskiibacteriota</taxon>
    </lineage>
</organism>
<gene>
    <name evidence="2" type="ORF">A2431_03890</name>
</gene>
<name>A0A1G2V190_9BACT</name>
<accession>A0A1G2V190</accession>
<evidence type="ECO:0000313" key="2">
    <source>
        <dbReference type="EMBL" id="OHB15395.1"/>
    </source>
</evidence>
<dbReference type="InterPro" id="IPR043993">
    <property type="entry name" value="T4SS_pilin"/>
</dbReference>
<reference evidence="2 3" key="1">
    <citation type="journal article" date="2016" name="Nat. Commun.">
        <title>Thousands of microbial genomes shed light on interconnected biogeochemical processes in an aquifer system.</title>
        <authorList>
            <person name="Anantharaman K."/>
            <person name="Brown C.T."/>
            <person name="Hug L.A."/>
            <person name="Sharon I."/>
            <person name="Castelle C.J."/>
            <person name="Probst A.J."/>
            <person name="Thomas B.C."/>
            <person name="Singh A."/>
            <person name="Wilkins M.J."/>
            <person name="Karaoz U."/>
            <person name="Brodie E.L."/>
            <person name="Williams K.H."/>
            <person name="Hubbard S.S."/>
            <person name="Banfield J.F."/>
        </authorList>
    </citation>
    <scope>NUCLEOTIDE SEQUENCE [LARGE SCALE GENOMIC DNA]</scope>
</reference>
<keyword evidence="1" id="KW-0472">Membrane</keyword>
<dbReference type="AlphaFoldDB" id="A0A1G2V190"/>
<evidence type="ECO:0000256" key="1">
    <source>
        <dbReference type="SAM" id="Phobius"/>
    </source>
</evidence>
<sequence length="91" mass="9793">MGIKGIILAATNLVTSVLIPLAFALCLLYFFWGVAKYIKDGAGSDQAAAEGKRIMGWGIVGLFVAFSVWGIISFIQSELQISPLQKTTLQN</sequence>
<proteinExistence type="predicted"/>